<proteinExistence type="predicted"/>
<gene>
    <name evidence="1" type="ORF">OUZ56_007167</name>
</gene>
<reference evidence="1 2" key="1">
    <citation type="journal article" date="2023" name="Nucleic Acids Res.">
        <title>The hologenome of Daphnia magna reveals possible DNA methylation and microbiome-mediated evolution of the host genome.</title>
        <authorList>
            <person name="Chaturvedi A."/>
            <person name="Li X."/>
            <person name="Dhandapani V."/>
            <person name="Marshall H."/>
            <person name="Kissane S."/>
            <person name="Cuenca-Cambronero M."/>
            <person name="Asole G."/>
            <person name="Calvet F."/>
            <person name="Ruiz-Romero M."/>
            <person name="Marangio P."/>
            <person name="Guigo R."/>
            <person name="Rago D."/>
            <person name="Mirbahai L."/>
            <person name="Eastwood N."/>
            <person name="Colbourne J.K."/>
            <person name="Zhou J."/>
            <person name="Mallon E."/>
            <person name="Orsini L."/>
        </authorList>
    </citation>
    <scope>NUCLEOTIDE SEQUENCE [LARGE SCALE GENOMIC DNA]</scope>
    <source>
        <strain evidence="1">LRV0_1</strain>
    </source>
</reference>
<protein>
    <submittedName>
        <fullName evidence="1">Uncharacterized protein</fullName>
    </submittedName>
</protein>
<evidence type="ECO:0000313" key="1">
    <source>
        <dbReference type="EMBL" id="KAK4005455.1"/>
    </source>
</evidence>
<dbReference type="Proteomes" id="UP001234178">
    <property type="component" value="Unassembled WGS sequence"/>
</dbReference>
<sequence>MKRQLKINEGLIVKTRVGRTDVTQCGTVVHQIKSNRKKETQSFDCEYRGCRLFFGSPFDGTRKPLQQPIHPSSIFDDGNSASQASAWLKMIYTERKRIKLENIRLYIRAGSRLRYIGAENSMRNRRLTIHLDGRN</sequence>
<dbReference type="EMBL" id="JAOYFB010000001">
    <property type="protein sequence ID" value="KAK4005455.1"/>
    <property type="molecule type" value="Genomic_DNA"/>
</dbReference>
<organism evidence="1 2">
    <name type="scientific">Daphnia magna</name>
    <dbReference type="NCBI Taxonomy" id="35525"/>
    <lineage>
        <taxon>Eukaryota</taxon>
        <taxon>Metazoa</taxon>
        <taxon>Ecdysozoa</taxon>
        <taxon>Arthropoda</taxon>
        <taxon>Crustacea</taxon>
        <taxon>Branchiopoda</taxon>
        <taxon>Diplostraca</taxon>
        <taxon>Cladocera</taxon>
        <taxon>Anomopoda</taxon>
        <taxon>Daphniidae</taxon>
        <taxon>Daphnia</taxon>
    </lineage>
</organism>
<name>A0ABQ9YZ17_9CRUS</name>
<evidence type="ECO:0000313" key="2">
    <source>
        <dbReference type="Proteomes" id="UP001234178"/>
    </source>
</evidence>
<keyword evidence="2" id="KW-1185">Reference proteome</keyword>
<accession>A0ABQ9YZ17</accession>
<comment type="caution">
    <text evidence="1">The sequence shown here is derived from an EMBL/GenBank/DDBJ whole genome shotgun (WGS) entry which is preliminary data.</text>
</comment>